<feature type="domain" description="ABC transmembrane type-1" evidence="8">
    <location>
        <begin position="79"/>
        <end position="265"/>
    </location>
</feature>
<dbReference type="AlphaFoldDB" id="C0C131"/>
<dbReference type="CDD" id="cd06261">
    <property type="entry name" value="TM_PBP2"/>
    <property type="match status" value="1"/>
</dbReference>
<dbReference type="RefSeq" id="WP_006443196.1">
    <property type="nucleotide sequence ID" value="NZ_CP036524.1"/>
</dbReference>
<evidence type="ECO:0000256" key="1">
    <source>
        <dbReference type="ARBA" id="ARBA00004651"/>
    </source>
</evidence>
<evidence type="ECO:0000256" key="4">
    <source>
        <dbReference type="ARBA" id="ARBA00022692"/>
    </source>
</evidence>
<dbReference type="STRING" id="553973.CLOHYLEM_05850"/>
<feature type="transmembrane region" description="Helical" evidence="7">
    <location>
        <begin position="248"/>
        <end position="269"/>
    </location>
</feature>
<feature type="transmembrane region" description="Helical" evidence="7">
    <location>
        <begin position="147"/>
        <end position="168"/>
    </location>
</feature>
<keyword evidence="6 7" id="KW-0472">Membrane</keyword>
<dbReference type="Proteomes" id="UP000004893">
    <property type="component" value="Unassembled WGS sequence"/>
</dbReference>
<dbReference type="Gene3D" id="1.10.3720.10">
    <property type="entry name" value="MetI-like"/>
    <property type="match status" value="1"/>
</dbReference>
<dbReference type="PANTHER" id="PTHR43744:SF8">
    <property type="entry name" value="SN-GLYCEROL-3-PHOSPHATE TRANSPORT SYSTEM PERMEASE PROTEIN UGPE"/>
    <property type="match status" value="1"/>
</dbReference>
<comment type="caution">
    <text evidence="9">The sequence shown here is derived from an EMBL/GenBank/DDBJ whole genome shotgun (WGS) entry which is preliminary data.</text>
</comment>
<organism evidence="9 10">
    <name type="scientific">[Clostridium] hylemonae DSM 15053</name>
    <dbReference type="NCBI Taxonomy" id="553973"/>
    <lineage>
        <taxon>Bacteria</taxon>
        <taxon>Bacillati</taxon>
        <taxon>Bacillota</taxon>
        <taxon>Clostridia</taxon>
        <taxon>Lachnospirales</taxon>
        <taxon>Lachnospiraceae</taxon>
    </lineage>
</organism>
<keyword evidence="4 7" id="KW-0812">Transmembrane</keyword>
<gene>
    <name evidence="9" type="ORF">CLOHYLEM_05850</name>
</gene>
<sequence length="277" mass="31385">MRKKLPHFIMLLLIIAMCYPIVFLVTGSFMGEGELIEKIGVIFGAVKGRYTSWSMLPENPNIWSYIKVLFDSPEFFTAFWNTIKIALITLALQCIVNISAAWGLAVYDFPGKKSVLRLYIILLILPFQVLMLPQYLVMDRLGLTDTIWAVILPMVFSPQFIFILYYFFKKIPDHIIDAARTEGASEWKIFIYIGLPLCRTGLLAAAVLSAAECFNIIEQPLLFFKTKTLWPLSLYLPNAKMDKVGGNFVAAVLSLLPLVLVYLYGLSCIEEDVTSKK</sequence>
<dbReference type="GO" id="GO:0055085">
    <property type="term" value="P:transmembrane transport"/>
    <property type="evidence" value="ECO:0007669"/>
    <property type="project" value="InterPro"/>
</dbReference>
<evidence type="ECO:0000256" key="6">
    <source>
        <dbReference type="ARBA" id="ARBA00023136"/>
    </source>
</evidence>
<proteinExistence type="inferred from homology"/>
<accession>C0C131</accession>
<evidence type="ECO:0000313" key="9">
    <source>
        <dbReference type="EMBL" id="EEG73845.1"/>
    </source>
</evidence>
<keyword evidence="2 7" id="KW-0813">Transport</keyword>
<dbReference type="GO" id="GO:0005886">
    <property type="term" value="C:plasma membrane"/>
    <property type="evidence" value="ECO:0007669"/>
    <property type="project" value="UniProtKB-SubCell"/>
</dbReference>
<dbReference type="InterPro" id="IPR035906">
    <property type="entry name" value="MetI-like_sf"/>
</dbReference>
<keyword evidence="10" id="KW-1185">Reference proteome</keyword>
<dbReference type="OrthoDB" id="9771544at2"/>
<keyword evidence="3" id="KW-1003">Cell membrane</keyword>
<protein>
    <submittedName>
        <fullName evidence="9">ABC transporter, permease protein</fullName>
    </submittedName>
</protein>
<dbReference type="SUPFAM" id="SSF161098">
    <property type="entry name" value="MetI-like"/>
    <property type="match status" value="1"/>
</dbReference>
<evidence type="ECO:0000256" key="2">
    <source>
        <dbReference type="ARBA" id="ARBA00022448"/>
    </source>
</evidence>
<feature type="transmembrane region" description="Helical" evidence="7">
    <location>
        <begin position="7"/>
        <end position="30"/>
    </location>
</feature>
<reference evidence="9" key="2">
    <citation type="submission" date="2013-06" db="EMBL/GenBank/DDBJ databases">
        <title>Draft genome sequence of Clostridium hylemonae (DSM 15053).</title>
        <authorList>
            <person name="Sudarsanam P."/>
            <person name="Ley R."/>
            <person name="Guruge J."/>
            <person name="Turnbaugh P.J."/>
            <person name="Mahowald M."/>
            <person name="Liep D."/>
            <person name="Gordon J."/>
        </authorList>
    </citation>
    <scope>NUCLEOTIDE SEQUENCE</scope>
    <source>
        <strain evidence="9">DSM 15053</strain>
    </source>
</reference>
<evidence type="ECO:0000313" key="10">
    <source>
        <dbReference type="Proteomes" id="UP000004893"/>
    </source>
</evidence>
<feature type="transmembrane region" description="Helical" evidence="7">
    <location>
        <begin position="118"/>
        <end position="135"/>
    </location>
</feature>
<dbReference type="PANTHER" id="PTHR43744">
    <property type="entry name" value="ABC TRANSPORTER PERMEASE PROTEIN MG189-RELATED-RELATED"/>
    <property type="match status" value="1"/>
</dbReference>
<comment type="similarity">
    <text evidence="7">Belongs to the binding-protein-dependent transport system permease family.</text>
</comment>
<dbReference type="PROSITE" id="PS50928">
    <property type="entry name" value="ABC_TM1"/>
    <property type="match status" value="1"/>
</dbReference>
<dbReference type="Pfam" id="PF00528">
    <property type="entry name" value="BPD_transp_1"/>
    <property type="match status" value="1"/>
</dbReference>
<evidence type="ECO:0000256" key="3">
    <source>
        <dbReference type="ARBA" id="ARBA00022475"/>
    </source>
</evidence>
<feature type="transmembrane region" description="Helical" evidence="7">
    <location>
        <begin position="85"/>
        <end position="106"/>
    </location>
</feature>
<evidence type="ECO:0000259" key="8">
    <source>
        <dbReference type="PROSITE" id="PS50928"/>
    </source>
</evidence>
<dbReference type="eggNOG" id="COG0395">
    <property type="taxonomic scope" value="Bacteria"/>
</dbReference>
<dbReference type="HOGENOM" id="CLU_016047_1_1_9"/>
<evidence type="ECO:0000256" key="7">
    <source>
        <dbReference type="RuleBase" id="RU363032"/>
    </source>
</evidence>
<keyword evidence="5 7" id="KW-1133">Transmembrane helix</keyword>
<comment type="subcellular location">
    <subcellularLocation>
        <location evidence="1 7">Cell membrane</location>
        <topology evidence="1 7">Multi-pass membrane protein</topology>
    </subcellularLocation>
</comment>
<feature type="transmembrane region" description="Helical" evidence="7">
    <location>
        <begin position="189"/>
        <end position="211"/>
    </location>
</feature>
<dbReference type="InterPro" id="IPR000515">
    <property type="entry name" value="MetI-like"/>
</dbReference>
<dbReference type="EMBL" id="ABYI02000022">
    <property type="protein sequence ID" value="EEG73845.1"/>
    <property type="molecule type" value="Genomic_DNA"/>
</dbReference>
<reference evidence="9" key="1">
    <citation type="submission" date="2009-02" db="EMBL/GenBank/DDBJ databases">
        <authorList>
            <person name="Fulton L."/>
            <person name="Clifton S."/>
            <person name="Fulton B."/>
            <person name="Xu J."/>
            <person name="Minx P."/>
            <person name="Pepin K.H."/>
            <person name="Johnson M."/>
            <person name="Bhonagiri V."/>
            <person name="Nash W.E."/>
            <person name="Mardis E.R."/>
            <person name="Wilson R.K."/>
        </authorList>
    </citation>
    <scope>NUCLEOTIDE SEQUENCE [LARGE SCALE GENOMIC DNA]</scope>
    <source>
        <strain evidence="9">DSM 15053</strain>
    </source>
</reference>
<name>C0C131_9FIRM</name>
<evidence type="ECO:0000256" key="5">
    <source>
        <dbReference type="ARBA" id="ARBA00022989"/>
    </source>
</evidence>